<sequence length="550" mass="59174">MASVGDVPVICGEGYTPTVPRSNGGWGGPLNDYDLIEVLDSTGSSSKDPLDLLSYKHTLDLKGTELYAGAPSNGLDLSSSRSRGGGEEDENFPSFEELVLGAGAAQESQQSGLRLGEDKGANTDSSSSVHSRSDGSTSEQGGRHCSLNTPRTSVAGSEAGCSILREKTEDPVSGPPPPLPTTLSSSTYITGISFKNIEPCHSCGGEEKGDKGASYSTDNIIPYSLRSPIASPNPDSSLWRSPLQEDAVGSAVDPAGSSWMWSATDVEPVTAMDATDIQGSSKRTADSAGLNDGGGVQRVEEGPACRSKDAIMIDKTDDINNNLSDLDFARIRSQPKPVFRRPPFSRKFPQYKKTTSLSRSSEFDDPLVVEDNDEKTGETDASTRATSVESEIDTIHLQSSHPKEQPKTHGCWSLSTSGPTTEPTTSPFDRPNSPSIVLSHDRIEQAICGGNRRAAVTVHPPHAITVPPPLAERHQDQGGSALDEEEWEIVRIVGKRRRGKGYEYKVCWKETWLLERELGNAQELLREFEAKHQAQRGGKRGRPARADKGR</sequence>
<dbReference type="Proteomes" id="UP000578531">
    <property type="component" value="Unassembled WGS sequence"/>
</dbReference>
<accession>A0A8H6G1R4</accession>
<dbReference type="Gene3D" id="2.40.50.40">
    <property type="match status" value="1"/>
</dbReference>
<dbReference type="SUPFAM" id="SSF54160">
    <property type="entry name" value="Chromo domain-like"/>
    <property type="match status" value="1"/>
</dbReference>
<reference evidence="3 4" key="1">
    <citation type="journal article" date="2020" name="Genomics">
        <title>Complete, high-quality genomes from long-read metagenomic sequencing of two wolf lichen thalli reveals enigmatic genome architecture.</title>
        <authorList>
            <person name="McKenzie S.K."/>
            <person name="Walston R.F."/>
            <person name="Allen J.L."/>
        </authorList>
    </citation>
    <scope>NUCLEOTIDE SEQUENCE [LARGE SCALE GENOMIC DNA]</scope>
    <source>
        <strain evidence="3">WasteWater2</strain>
    </source>
</reference>
<name>A0A8H6G1R4_9LECA</name>
<evidence type="ECO:0000313" key="4">
    <source>
        <dbReference type="Proteomes" id="UP000578531"/>
    </source>
</evidence>
<feature type="compositionally biased region" description="Polar residues" evidence="2">
    <location>
        <begin position="379"/>
        <end position="389"/>
    </location>
</feature>
<feature type="compositionally biased region" description="Low complexity" evidence="2">
    <location>
        <begin position="125"/>
        <end position="138"/>
    </location>
</feature>
<gene>
    <name evidence="3" type="ORF">HO173_003297</name>
</gene>
<dbReference type="CDD" id="cd00024">
    <property type="entry name" value="CD_CSD"/>
    <property type="match status" value="1"/>
</dbReference>
<comment type="subunit">
    <text evidence="1">Component of the NuA4 histone acetyltransferase complex.</text>
</comment>
<feature type="region of interest" description="Disordered" evidence="2">
    <location>
        <begin position="531"/>
        <end position="550"/>
    </location>
</feature>
<organism evidence="3 4">
    <name type="scientific">Letharia columbiana</name>
    <dbReference type="NCBI Taxonomy" id="112416"/>
    <lineage>
        <taxon>Eukaryota</taxon>
        <taxon>Fungi</taxon>
        <taxon>Dikarya</taxon>
        <taxon>Ascomycota</taxon>
        <taxon>Pezizomycotina</taxon>
        <taxon>Lecanoromycetes</taxon>
        <taxon>OSLEUM clade</taxon>
        <taxon>Lecanoromycetidae</taxon>
        <taxon>Lecanorales</taxon>
        <taxon>Lecanorineae</taxon>
        <taxon>Parmeliaceae</taxon>
        <taxon>Letharia</taxon>
    </lineage>
</organism>
<evidence type="ECO:0008006" key="5">
    <source>
        <dbReference type="Google" id="ProtNLM"/>
    </source>
</evidence>
<evidence type="ECO:0000256" key="2">
    <source>
        <dbReference type="SAM" id="MobiDB-lite"/>
    </source>
</evidence>
<feature type="region of interest" description="Disordered" evidence="2">
    <location>
        <begin position="274"/>
        <end position="308"/>
    </location>
</feature>
<evidence type="ECO:0000256" key="1">
    <source>
        <dbReference type="ARBA" id="ARBA00011353"/>
    </source>
</evidence>
<proteinExistence type="predicted"/>
<dbReference type="GeneID" id="59284965"/>
<keyword evidence="4" id="KW-1185">Reference proteome</keyword>
<feature type="region of interest" description="Disordered" evidence="2">
    <location>
        <begin position="66"/>
        <end position="186"/>
    </location>
</feature>
<evidence type="ECO:0000313" key="3">
    <source>
        <dbReference type="EMBL" id="KAF6238790.1"/>
    </source>
</evidence>
<feature type="compositionally biased region" description="Polar residues" evidence="2">
    <location>
        <begin position="146"/>
        <end position="155"/>
    </location>
</feature>
<dbReference type="OrthoDB" id="5411203at2759"/>
<protein>
    <recommendedName>
        <fullName evidence="5">Chromo domain-containing protein</fullName>
    </recommendedName>
</protein>
<feature type="compositionally biased region" description="Low complexity" evidence="2">
    <location>
        <begin position="415"/>
        <end position="427"/>
    </location>
</feature>
<feature type="compositionally biased region" description="Basic residues" evidence="2">
    <location>
        <begin position="533"/>
        <end position="543"/>
    </location>
</feature>
<dbReference type="InterPro" id="IPR016197">
    <property type="entry name" value="Chromo-like_dom_sf"/>
</dbReference>
<dbReference type="AlphaFoldDB" id="A0A8H6G1R4"/>
<feature type="compositionally biased region" description="Basic and acidic residues" evidence="2">
    <location>
        <begin position="298"/>
        <end position="308"/>
    </location>
</feature>
<dbReference type="RefSeq" id="XP_037168089.1">
    <property type="nucleotide sequence ID" value="XM_037305224.1"/>
</dbReference>
<comment type="caution">
    <text evidence="3">The sequence shown here is derived from an EMBL/GenBank/DDBJ whole genome shotgun (WGS) entry which is preliminary data.</text>
</comment>
<feature type="compositionally biased region" description="Low complexity" evidence="2">
    <location>
        <begin position="72"/>
        <end position="82"/>
    </location>
</feature>
<feature type="region of interest" description="Disordered" evidence="2">
    <location>
        <begin position="226"/>
        <end position="259"/>
    </location>
</feature>
<dbReference type="EMBL" id="JACCJC010000008">
    <property type="protein sequence ID" value="KAF6238790.1"/>
    <property type="molecule type" value="Genomic_DNA"/>
</dbReference>
<feature type="compositionally biased region" description="Acidic residues" evidence="2">
    <location>
        <begin position="363"/>
        <end position="373"/>
    </location>
</feature>
<feature type="region of interest" description="Disordered" evidence="2">
    <location>
        <begin position="332"/>
        <end position="432"/>
    </location>
</feature>